<feature type="transmembrane region" description="Helical" evidence="2">
    <location>
        <begin position="526"/>
        <end position="551"/>
    </location>
</feature>
<dbReference type="Gene3D" id="3.40.390.10">
    <property type="entry name" value="Collagenase (Catalytic Domain)"/>
    <property type="match status" value="1"/>
</dbReference>
<dbReference type="InterPro" id="IPR034028">
    <property type="entry name" value="ZnMc_ADAM_fungal"/>
</dbReference>
<comment type="caution">
    <text evidence="1">Lacks conserved residue(s) required for the propagation of feature annotation.</text>
</comment>
<dbReference type="GeneID" id="36561354"/>
<dbReference type="PANTHER" id="PTHR11905:SF222">
    <property type="entry name" value="ADAM FAMILY OF METALLOPROTEASE ADM-A (AFU_ORTHOLOGUE AFUA_6G14420)"/>
    <property type="match status" value="1"/>
</dbReference>
<feature type="binding site" evidence="1">
    <location>
        <position position="370"/>
    </location>
    <ligand>
        <name>Zn(2+)</name>
        <dbReference type="ChEBI" id="CHEBI:29105"/>
        <note>catalytic</note>
    </ligand>
</feature>
<feature type="chain" id="PRO_5014144845" evidence="3">
    <location>
        <begin position="23"/>
        <end position="563"/>
    </location>
</feature>
<evidence type="ECO:0000259" key="4">
    <source>
        <dbReference type="PROSITE" id="PS50214"/>
    </source>
</evidence>
<reference evidence="6 7" key="1">
    <citation type="submission" date="2016-12" db="EMBL/GenBank/DDBJ databases">
        <title>The genomes of Aspergillus section Nigri reveals drivers in fungal speciation.</title>
        <authorList>
            <consortium name="DOE Joint Genome Institute"/>
            <person name="Vesth T.C."/>
            <person name="Nybo J."/>
            <person name="Theobald S."/>
            <person name="Brandl J."/>
            <person name="Frisvad J.C."/>
            <person name="Nielsen K.F."/>
            <person name="Lyhne E.K."/>
            <person name="Kogle M.E."/>
            <person name="Kuo A."/>
            <person name="Riley R."/>
            <person name="Clum A."/>
            <person name="Nolan M."/>
            <person name="Lipzen A."/>
            <person name="Salamov A."/>
            <person name="Henrissat B."/>
            <person name="Wiebenga A."/>
            <person name="De Vries R.P."/>
            <person name="Grigoriev I.V."/>
            <person name="Mortensen U.H."/>
            <person name="Andersen M.R."/>
            <person name="Baker S.E."/>
        </authorList>
    </citation>
    <scope>NUCLEOTIDE SEQUENCE [LARGE SCALE GENOMIC DNA]</scope>
    <source>
        <strain evidence="6 7">IBT 23096</strain>
    </source>
</reference>
<dbReference type="PANTHER" id="PTHR11905">
    <property type="entry name" value="ADAM A DISINTEGRIN AND METALLOPROTEASE DOMAIN"/>
    <property type="match status" value="1"/>
</dbReference>
<dbReference type="GO" id="GO:0006508">
    <property type="term" value="P:proteolysis"/>
    <property type="evidence" value="ECO:0007669"/>
    <property type="project" value="InterPro"/>
</dbReference>
<evidence type="ECO:0000256" key="3">
    <source>
        <dbReference type="SAM" id="SignalP"/>
    </source>
</evidence>
<dbReference type="PROSITE" id="PS50215">
    <property type="entry name" value="ADAM_MEPRO"/>
    <property type="match status" value="1"/>
</dbReference>
<dbReference type="RefSeq" id="XP_024700049.1">
    <property type="nucleotide sequence ID" value="XM_024853656.1"/>
</dbReference>
<keyword evidence="1" id="KW-0479">Metal-binding</keyword>
<protein>
    <submittedName>
        <fullName evidence="6">Zincin</fullName>
    </submittedName>
</protein>
<dbReference type="InterPro" id="IPR001762">
    <property type="entry name" value="Disintegrin_dom"/>
</dbReference>
<keyword evidence="7" id="KW-1185">Reference proteome</keyword>
<proteinExistence type="predicted"/>
<accession>A0A2I2FVW4</accession>
<dbReference type="InterPro" id="IPR001590">
    <property type="entry name" value="Peptidase_M12B"/>
</dbReference>
<comment type="caution">
    <text evidence="6">The sequence shown here is derived from an EMBL/GenBank/DDBJ whole genome shotgun (WGS) entry which is preliminary data.</text>
</comment>
<dbReference type="OrthoDB" id="5951731at2759"/>
<feature type="binding site" evidence="1">
    <location>
        <position position="376"/>
    </location>
    <ligand>
        <name>Zn(2+)</name>
        <dbReference type="ChEBI" id="CHEBI:29105"/>
        <note>catalytic</note>
    </ligand>
</feature>
<evidence type="ECO:0000313" key="6">
    <source>
        <dbReference type="EMBL" id="PLB44747.1"/>
    </source>
</evidence>
<keyword evidence="2" id="KW-1133">Transmembrane helix</keyword>
<dbReference type="InterPro" id="IPR024079">
    <property type="entry name" value="MetalloPept_cat_dom_sf"/>
</dbReference>
<evidence type="ECO:0000256" key="1">
    <source>
        <dbReference type="PROSITE-ProRule" id="PRU00276"/>
    </source>
</evidence>
<dbReference type="STRING" id="1392250.A0A2I2FVW4"/>
<dbReference type="GO" id="GO:0046872">
    <property type="term" value="F:metal ion binding"/>
    <property type="evidence" value="ECO:0007669"/>
    <property type="project" value="UniProtKB-KW"/>
</dbReference>
<keyword evidence="3" id="KW-0732">Signal</keyword>
<feature type="signal peptide" evidence="3">
    <location>
        <begin position="1"/>
        <end position="22"/>
    </location>
</feature>
<dbReference type="Pfam" id="PF13688">
    <property type="entry name" value="Reprolysin_5"/>
    <property type="match status" value="1"/>
</dbReference>
<keyword evidence="2" id="KW-0812">Transmembrane</keyword>
<feature type="binding site" evidence="1">
    <location>
        <position position="366"/>
    </location>
    <ligand>
        <name>Zn(2+)</name>
        <dbReference type="ChEBI" id="CHEBI:29105"/>
        <note>catalytic</note>
    </ligand>
</feature>
<name>A0A2I2FVW4_9EURO</name>
<dbReference type="EMBL" id="MSFO01000008">
    <property type="protein sequence ID" value="PLB44747.1"/>
    <property type="molecule type" value="Genomic_DNA"/>
</dbReference>
<dbReference type="Gene3D" id="4.10.70.10">
    <property type="entry name" value="Disintegrin domain"/>
    <property type="match status" value="1"/>
</dbReference>
<keyword evidence="1" id="KW-0862">Zinc</keyword>
<evidence type="ECO:0000259" key="5">
    <source>
        <dbReference type="PROSITE" id="PS50215"/>
    </source>
</evidence>
<sequence length="563" mass="60453">MKIRNLLAASAALLTWTSGVTARLAETPFRLVNSTSHPTFPDSGSSPHFNITADIEGSNTSLAFVLETNREFTAKDAYVQYINVHGNIRDVEPWTQSTYHVTKGSVWMRSAGRPWATVGWARLIVLEDTAKPLFEGTFAISSKQYKIQLEQDQQTGHMLVHQASAPSVSGHDDSSLQQSCISPSIASLDRRQIGWDDDSEDMSLADTIGSTSGCPTSRQIAYIGVVTDCTYSAEFNSTNAVRRNIINVVNTASVVFENSFNVSLGLRNVTISDTECPDSVSGSSQWNAPCSSGDLSWRLDRFSSWRSSIDDDNAYWSLLTGCPNTGAVGISWVGELCNSGASGYRATTPGANVIARSQSEWQVFAHESAHTFGAVHDCDSSTCRSGADDDSQCCPLSTSTCDADGEYIMNPSSNRGMTRFSPCTIGNICSRFGSRRTNTQCLVSARDADEGGNVTSVPDGQCGNGIVEAGEACDCGGDACNERDAQCCDSMTCQWRGGEECAQSRAGDGDGDDDGTRSWVKEHQPLVIGLSAGIGGALVLSVIVAIIACLWRRRKPRKLSESS</sequence>
<dbReference type="AlphaFoldDB" id="A0A2I2FVW4"/>
<evidence type="ECO:0000256" key="2">
    <source>
        <dbReference type="SAM" id="Phobius"/>
    </source>
</evidence>
<dbReference type="InterPro" id="IPR036436">
    <property type="entry name" value="Disintegrin_dom_sf"/>
</dbReference>
<dbReference type="CDD" id="cd04271">
    <property type="entry name" value="ZnMc_ADAM_fungal"/>
    <property type="match status" value="1"/>
</dbReference>
<feature type="domain" description="Disintegrin" evidence="4">
    <location>
        <begin position="459"/>
        <end position="504"/>
    </location>
</feature>
<keyword evidence="2" id="KW-0472">Membrane</keyword>
<dbReference type="GO" id="GO:0004222">
    <property type="term" value="F:metalloendopeptidase activity"/>
    <property type="evidence" value="ECO:0007669"/>
    <property type="project" value="InterPro"/>
</dbReference>
<feature type="domain" description="Peptidase M12B" evidence="5">
    <location>
        <begin position="218"/>
        <end position="428"/>
    </location>
</feature>
<feature type="active site" evidence="1">
    <location>
        <position position="367"/>
    </location>
</feature>
<evidence type="ECO:0000313" key="7">
    <source>
        <dbReference type="Proteomes" id="UP000234275"/>
    </source>
</evidence>
<dbReference type="SUPFAM" id="SSF55486">
    <property type="entry name" value="Metalloproteases ('zincins'), catalytic domain"/>
    <property type="match status" value="1"/>
</dbReference>
<dbReference type="VEuPathDB" id="FungiDB:P170DRAFT_479295"/>
<organism evidence="6 7">
    <name type="scientific">Aspergillus steynii IBT 23096</name>
    <dbReference type="NCBI Taxonomy" id="1392250"/>
    <lineage>
        <taxon>Eukaryota</taxon>
        <taxon>Fungi</taxon>
        <taxon>Dikarya</taxon>
        <taxon>Ascomycota</taxon>
        <taxon>Pezizomycotina</taxon>
        <taxon>Eurotiomycetes</taxon>
        <taxon>Eurotiomycetidae</taxon>
        <taxon>Eurotiales</taxon>
        <taxon>Aspergillaceae</taxon>
        <taxon>Aspergillus</taxon>
        <taxon>Aspergillus subgen. Circumdati</taxon>
    </lineage>
</organism>
<dbReference type="PROSITE" id="PS50214">
    <property type="entry name" value="DISINTEGRIN_2"/>
    <property type="match status" value="1"/>
</dbReference>
<dbReference type="Proteomes" id="UP000234275">
    <property type="component" value="Unassembled WGS sequence"/>
</dbReference>
<gene>
    <name evidence="6" type="ORF">P170DRAFT_479295</name>
</gene>